<feature type="region of interest" description="Disordered" evidence="1">
    <location>
        <begin position="125"/>
        <end position="148"/>
    </location>
</feature>
<keyword evidence="2" id="KW-0812">Transmembrane</keyword>
<feature type="transmembrane region" description="Helical" evidence="2">
    <location>
        <begin position="88"/>
        <end position="111"/>
    </location>
</feature>
<dbReference type="Proteomes" id="UP001589738">
    <property type="component" value="Unassembled WGS sequence"/>
</dbReference>
<dbReference type="RefSeq" id="WP_340904150.1">
    <property type="nucleotide sequence ID" value="NZ_JBHLUU010000113.1"/>
</dbReference>
<evidence type="ECO:0000256" key="1">
    <source>
        <dbReference type="SAM" id="MobiDB-lite"/>
    </source>
</evidence>
<dbReference type="EMBL" id="JBHLUU010000113">
    <property type="protein sequence ID" value="MFC0476850.1"/>
    <property type="molecule type" value="Genomic_DNA"/>
</dbReference>
<accession>A0ABV6KU50</accession>
<evidence type="ECO:0000313" key="4">
    <source>
        <dbReference type="Proteomes" id="UP001589738"/>
    </source>
</evidence>
<dbReference type="InterPro" id="IPR019649">
    <property type="entry name" value="DUF2512"/>
</dbReference>
<sequence length="148" mass="16691">MHTNFRIILFKFIACLIIFTIAFDLFFEAGVSEVLSFSILVTIVSYFIGDKIILPRVGNRAAVVIDFFTVYAIVWIFGNILLHSYEQIAWGSIIAATLIGISEVFVHLFILGRVSAATPMEEKRPLRPSQKLAFGTEFAEESDPRKKN</sequence>
<feature type="transmembrane region" description="Helical" evidence="2">
    <location>
        <begin position="33"/>
        <end position="49"/>
    </location>
</feature>
<feature type="transmembrane region" description="Helical" evidence="2">
    <location>
        <begin position="61"/>
        <end position="82"/>
    </location>
</feature>
<gene>
    <name evidence="3" type="ORF">ACFFHF_16730</name>
</gene>
<evidence type="ECO:0000313" key="3">
    <source>
        <dbReference type="EMBL" id="MFC0476850.1"/>
    </source>
</evidence>
<protein>
    <submittedName>
        <fullName evidence="3">YndM family protein</fullName>
    </submittedName>
</protein>
<keyword evidence="2" id="KW-1133">Transmembrane helix</keyword>
<name>A0ABV6KU50_9BACI</name>
<comment type="caution">
    <text evidence="3">The sequence shown here is derived from an EMBL/GenBank/DDBJ whole genome shotgun (WGS) entry which is preliminary data.</text>
</comment>
<dbReference type="Pfam" id="PF10710">
    <property type="entry name" value="DUF2512"/>
    <property type="match status" value="1"/>
</dbReference>
<proteinExistence type="predicted"/>
<keyword evidence="2" id="KW-0472">Membrane</keyword>
<organism evidence="3 4">
    <name type="scientific">Robertmurraya beringensis</name>
    <dbReference type="NCBI Taxonomy" id="641660"/>
    <lineage>
        <taxon>Bacteria</taxon>
        <taxon>Bacillati</taxon>
        <taxon>Bacillota</taxon>
        <taxon>Bacilli</taxon>
        <taxon>Bacillales</taxon>
        <taxon>Bacillaceae</taxon>
        <taxon>Robertmurraya</taxon>
    </lineage>
</organism>
<reference evidence="3 4" key="1">
    <citation type="submission" date="2024-09" db="EMBL/GenBank/DDBJ databases">
        <authorList>
            <person name="Sun Q."/>
            <person name="Mori K."/>
        </authorList>
    </citation>
    <scope>NUCLEOTIDE SEQUENCE [LARGE SCALE GENOMIC DNA]</scope>
    <source>
        <strain evidence="3 4">CGMCC 1.9126</strain>
    </source>
</reference>
<feature type="transmembrane region" description="Helical" evidence="2">
    <location>
        <begin position="7"/>
        <end position="27"/>
    </location>
</feature>
<evidence type="ECO:0000256" key="2">
    <source>
        <dbReference type="SAM" id="Phobius"/>
    </source>
</evidence>
<keyword evidence="4" id="KW-1185">Reference proteome</keyword>